<organism evidence="2 3">
    <name type="scientific">Altericroceibacterium endophyticum</name>
    <dbReference type="NCBI Taxonomy" id="1808508"/>
    <lineage>
        <taxon>Bacteria</taxon>
        <taxon>Pseudomonadati</taxon>
        <taxon>Pseudomonadota</taxon>
        <taxon>Alphaproteobacteria</taxon>
        <taxon>Sphingomonadales</taxon>
        <taxon>Erythrobacteraceae</taxon>
        <taxon>Altericroceibacterium</taxon>
    </lineage>
</organism>
<dbReference type="OrthoDB" id="9815800at2"/>
<protein>
    <submittedName>
        <fullName evidence="2">Putative entry exclusion protein TrbK-alt</fullName>
    </submittedName>
</protein>
<gene>
    <name evidence="2" type="primary">trbK-alt</name>
    <name evidence="2" type="ORF">GRI91_06090</name>
</gene>
<dbReference type="Pfam" id="PF20084">
    <property type="entry name" value="TrbK"/>
    <property type="match status" value="1"/>
</dbReference>
<accession>A0A6I4T3E6</accession>
<sequence>MEPKLLARIGAIIFVAIAITMTAIEMSRAPEPVREEPVAEVVASGIDPLLIELRRCQALGAAGADDRDCMRAWAENRRRFLAPGARPMARIDDTTAEGN</sequence>
<dbReference type="Proteomes" id="UP000438476">
    <property type="component" value="Unassembled WGS sequence"/>
</dbReference>
<dbReference type="AlphaFoldDB" id="A0A6I4T3E6"/>
<evidence type="ECO:0000313" key="2">
    <source>
        <dbReference type="EMBL" id="MXO65318.1"/>
    </source>
</evidence>
<keyword evidence="3" id="KW-1185">Reference proteome</keyword>
<dbReference type="EMBL" id="WTYT01000002">
    <property type="protein sequence ID" value="MXO65318.1"/>
    <property type="molecule type" value="Genomic_DNA"/>
</dbReference>
<feature type="transmembrane region" description="Helical" evidence="1">
    <location>
        <begin position="6"/>
        <end position="24"/>
    </location>
</feature>
<keyword evidence="1" id="KW-0812">Transmembrane</keyword>
<keyword evidence="1" id="KW-1133">Transmembrane helix</keyword>
<dbReference type="NCBIfam" id="TIGR04360">
    <property type="entry name" value="other_trbK"/>
    <property type="match status" value="1"/>
</dbReference>
<proteinExistence type="predicted"/>
<evidence type="ECO:0000256" key="1">
    <source>
        <dbReference type="SAM" id="Phobius"/>
    </source>
</evidence>
<dbReference type="InterPro" id="IPR027587">
    <property type="entry name" value="TrbK"/>
</dbReference>
<keyword evidence="1" id="KW-0472">Membrane</keyword>
<comment type="caution">
    <text evidence="2">The sequence shown here is derived from an EMBL/GenBank/DDBJ whole genome shotgun (WGS) entry which is preliminary data.</text>
</comment>
<evidence type="ECO:0000313" key="3">
    <source>
        <dbReference type="Proteomes" id="UP000438476"/>
    </source>
</evidence>
<dbReference type="RefSeq" id="WP_160735725.1">
    <property type="nucleotide sequence ID" value="NZ_WTYT01000002.1"/>
</dbReference>
<name>A0A6I4T3E6_9SPHN</name>
<reference evidence="2 3" key="1">
    <citation type="submission" date="2019-12" db="EMBL/GenBank/DDBJ databases">
        <title>Genomic-based taxomic classification of the family Erythrobacteraceae.</title>
        <authorList>
            <person name="Xu L."/>
        </authorList>
    </citation>
    <scope>NUCLEOTIDE SEQUENCE [LARGE SCALE GENOMIC DNA]</scope>
    <source>
        <strain evidence="2 3">LMG 29518</strain>
    </source>
</reference>